<keyword evidence="7 12" id="KW-0658">Purine biosynthesis</keyword>
<evidence type="ECO:0000256" key="10">
    <source>
        <dbReference type="ARBA" id="ARBA00042242"/>
    </source>
</evidence>
<dbReference type="GO" id="GO:0005524">
    <property type="term" value="F:ATP binding"/>
    <property type="evidence" value="ECO:0007669"/>
    <property type="project" value="UniProtKB-UniRule"/>
</dbReference>
<dbReference type="PANTHER" id="PTHR43472:SF1">
    <property type="entry name" value="PHOSPHORIBOSYLAMINE--GLYCINE LIGASE, CHLOROPLASTIC"/>
    <property type="match status" value="1"/>
</dbReference>
<dbReference type="SUPFAM" id="SSF52440">
    <property type="entry name" value="PreATP-grasp domain"/>
    <property type="match status" value="1"/>
</dbReference>
<dbReference type="AlphaFoldDB" id="Q2LR97"/>
<dbReference type="HOGENOM" id="CLU_027420_3_0_7"/>
<evidence type="ECO:0000256" key="13">
    <source>
        <dbReference type="PROSITE-ProRule" id="PRU00409"/>
    </source>
</evidence>
<dbReference type="InterPro" id="IPR020560">
    <property type="entry name" value="PRibGlycinamide_synth_C-dom"/>
</dbReference>
<keyword evidence="6 13" id="KW-0547">Nucleotide-binding</keyword>
<evidence type="ECO:0000256" key="7">
    <source>
        <dbReference type="ARBA" id="ARBA00022755"/>
    </source>
</evidence>
<dbReference type="InterPro" id="IPR011761">
    <property type="entry name" value="ATP-grasp"/>
</dbReference>
<dbReference type="InterPro" id="IPR000115">
    <property type="entry name" value="PRibGlycinamide_synth"/>
</dbReference>
<dbReference type="Gene3D" id="3.30.1490.20">
    <property type="entry name" value="ATP-grasp fold, A domain"/>
    <property type="match status" value="1"/>
</dbReference>
<dbReference type="SUPFAM" id="SSF51246">
    <property type="entry name" value="Rudiment single hybrid motif"/>
    <property type="match status" value="1"/>
</dbReference>
<dbReference type="EMBL" id="CP000252">
    <property type="protein sequence ID" value="ABC76605.1"/>
    <property type="molecule type" value="Genomic_DNA"/>
</dbReference>
<dbReference type="STRING" id="56780.SYN_02439"/>
<dbReference type="InterPro" id="IPR020559">
    <property type="entry name" value="PRibGlycinamide_synth_CS"/>
</dbReference>
<keyword evidence="8 13" id="KW-0067">ATP-binding</keyword>
<evidence type="ECO:0000313" key="16">
    <source>
        <dbReference type="Proteomes" id="UP000001933"/>
    </source>
</evidence>
<gene>
    <name evidence="12" type="primary">purD</name>
    <name evidence="15" type="ORF">SYN_02439</name>
</gene>
<name>Q2LR97_SYNAS</name>
<organism evidence="15 16">
    <name type="scientific">Syntrophus aciditrophicus (strain SB)</name>
    <dbReference type="NCBI Taxonomy" id="56780"/>
    <lineage>
        <taxon>Bacteria</taxon>
        <taxon>Pseudomonadati</taxon>
        <taxon>Thermodesulfobacteriota</taxon>
        <taxon>Syntrophia</taxon>
        <taxon>Syntrophales</taxon>
        <taxon>Syntrophaceae</taxon>
        <taxon>Syntrophus</taxon>
    </lineage>
</organism>
<dbReference type="Gene3D" id="3.90.600.10">
    <property type="entry name" value="Phosphoribosylglycinamide synthetase, C-terminal domain"/>
    <property type="match status" value="1"/>
</dbReference>
<evidence type="ECO:0000313" key="15">
    <source>
        <dbReference type="EMBL" id="ABC76605.1"/>
    </source>
</evidence>
<dbReference type="KEGG" id="sat:SYN_02439"/>
<comment type="similarity">
    <text evidence="9 12">Belongs to the GARS family.</text>
</comment>
<dbReference type="PROSITE" id="PS00184">
    <property type="entry name" value="GARS"/>
    <property type="match status" value="1"/>
</dbReference>
<dbReference type="InterPro" id="IPR020562">
    <property type="entry name" value="PRibGlycinamide_synth_N"/>
</dbReference>
<dbReference type="Proteomes" id="UP000001933">
    <property type="component" value="Chromosome"/>
</dbReference>
<evidence type="ECO:0000256" key="1">
    <source>
        <dbReference type="ARBA" id="ARBA00001936"/>
    </source>
</evidence>
<accession>Q2LR97</accession>
<dbReference type="NCBIfam" id="TIGR00877">
    <property type="entry name" value="purD"/>
    <property type="match status" value="1"/>
</dbReference>
<evidence type="ECO:0000256" key="12">
    <source>
        <dbReference type="HAMAP-Rule" id="MF_00138"/>
    </source>
</evidence>
<dbReference type="Gene3D" id="3.40.50.20">
    <property type="match status" value="1"/>
</dbReference>
<evidence type="ECO:0000256" key="11">
    <source>
        <dbReference type="ARBA" id="ARBA00042864"/>
    </source>
</evidence>
<dbReference type="HAMAP" id="MF_00138">
    <property type="entry name" value="GARS"/>
    <property type="match status" value="1"/>
</dbReference>
<dbReference type="GO" id="GO:0046872">
    <property type="term" value="F:metal ion binding"/>
    <property type="evidence" value="ECO:0007669"/>
    <property type="project" value="InterPro"/>
</dbReference>
<dbReference type="InterPro" id="IPR013815">
    <property type="entry name" value="ATP_grasp_subdomain_1"/>
</dbReference>
<evidence type="ECO:0000256" key="2">
    <source>
        <dbReference type="ARBA" id="ARBA00001946"/>
    </source>
</evidence>
<sequence length="462" mass="50373">MPPRYGNLIKAEVRRPGKMKNILLIGNGAREHVLAETITRSAQHPRLFSFMKTNNPGIASLSEKISIGNYDDLNAIQEFAKTCAVHLAIIGPEDPLNNGVVDCLTGMGIPAVGPQKSLARLETSKSFTRNLLQKYEIPGNIKFRTFPSNEGIEVFLDEIDGIVIKPDGLTGGKGVLVQGDHFHSRREALQACHEILKTHSSVMVEEKLEGEEFSLQCLCDGKTVVATPPVQDHKRRFDGDQGPNTGGMGSYSCENHLLPFLTQKDIEAGLSITRAVAEAIHKETGLYYKGVMYGGFMITRSGVKLLEYNARFGDPEAMNILPLLKTDFLDLCTAIVDGTLDGLHIEFEKKATVCKYVVPKAYGLPADSPDAKSTSSRIEIGDVGAARLYYSSVDQKADGLYMTSSRAIGVVGIADQLEKAEAVAERAVAAINGPVDHRSDIGTWPLIEKRIHHIMNIKGSID</sequence>
<dbReference type="EC" id="6.3.4.13" evidence="4 12"/>
<reference evidence="15 16" key="1">
    <citation type="journal article" date="2007" name="Proc. Natl. Acad. Sci. U.S.A.">
        <title>The genome of Syntrophus aciditrophicus: life at the thermodynamic limit of microbial growth.</title>
        <authorList>
            <person name="McInerney M.J."/>
            <person name="Rohlin L."/>
            <person name="Mouttaki H."/>
            <person name="Kim U."/>
            <person name="Krupp R.S."/>
            <person name="Rios-Hernandez L."/>
            <person name="Sieber J."/>
            <person name="Struchtemeyer C.G."/>
            <person name="Bhattacharyya A."/>
            <person name="Campbell J.W."/>
            <person name="Gunsalus R.P."/>
        </authorList>
    </citation>
    <scope>NUCLEOTIDE SEQUENCE [LARGE SCALE GENOMIC DNA]</scope>
    <source>
        <strain evidence="15 16">SB</strain>
    </source>
</reference>
<keyword evidence="5 12" id="KW-0436">Ligase</keyword>
<evidence type="ECO:0000256" key="3">
    <source>
        <dbReference type="ARBA" id="ARBA00005174"/>
    </source>
</evidence>
<dbReference type="InterPro" id="IPR011054">
    <property type="entry name" value="Rudment_hybrid_motif"/>
</dbReference>
<dbReference type="InParanoid" id="Q2LR97"/>
<evidence type="ECO:0000256" key="8">
    <source>
        <dbReference type="ARBA" id="ARBA00022840"/>
    </source>
</evidence>
<dbReference type="SMART" id="SM01209">
    <property type="entry name" value="GARS_A"/>
    <property type="match status" value="1"/>
</dbReference>
<dbReference type="UniPathway" id="UPA00074">
    <property type="reaction ID" value="UER00125"/>
</dbReference>
<dbReference type="SUPFAM" id="SSF56059">
    <property type="entry name" value="Glutathione synthetase ATP-binding domain-like"/>
    <property type="match status" value="1"/>
</dbReference>
<keyword evidence="16" id="KW-1185">Reference proteome</keyword>
<dbReference type="InterPro" id="IPR016185">
    <property type="entry name" value="PreATP-grasp_dom_sf"/>
</dbReference>
<feature type="domain" description="ATP-grasp" evidence="14">
    <location>
        <begin position="129"/>
        <end position="337"/>
    </location>
</feature>
<protein>
    <recommendedName>
        <fullName evidence="4 12">Phosphoribosylamine--glycine ligase</fullName>
        <ecNumber evidence="4 12">6.3.4.13</ecNumber>
    </recommendedName>
    <alternativeName>
        <fullName evidence="12">GARS</fullName>
    </alternativeName>
    <alternativeName>
        <fullName evidence="10 12">Glycinamide ribonucleotide synthetase</fullName>
    </alternativeName>
    <alternativeName>
        <fullName evidence="11 12">Phosphoribosylglycinamide synthetase</fullName>
    </alternativeName>
</protein>
<comment type="pathway">
    <text evidence="3 12">Purine metabolism; IMP biosynthesis via de novo pathway; N(1)-(5-phospho-D-ribosyl)glycinamide from 5-phospho-alpha-D-ribose 1-diphosphate: step 2/2.</text>
</comment>
<comment type="cofactor">
    <cofactor evidence="2">
        <name>Mg(2+)</name>
        <dbReference type="ChEBI" id="CHEBI:18420"/>
    </cofactor>
</comment>
<evidence type="ECO:0000256" key="5">
    <source>
        <dbReference type="ARBA" id="ARBA00022598"/>
    </source>
</evidence>
<comment type="catalytic activity">
    <reaction evidence="12">
        <text>5-phospho-beta-D-ribosylamine + glycine + ATP = N(1)-(5-phospho-beta-D-ribosyl)glycinamide + ADP + phosphate + H(+)</text>
        <dbReference type="Rhea" id="RHEA:17453"/>
        <dbReference type="ChEBI" id="CHEBI:15378"/>
        <dbReference type="ChEBI" id="CHEBI:30616"/>
        <dbReference type="ChEBI" id="CHEBI:43474"/>
        <dbReference type="ChEBI" id="CHEBI:57305"/>
        <dbReference type="ChEBI" id="CHEBI:58681"/>
        <dbReference type="ChEBI" id="CHEBI:143788"/>
        <dbReference type="ChEBI" id="CHEBI:456216"/>
        <dbReference type="EC" id="6.3.4.13"/>
    </reaction>
</comment>
<dbReference type="GO" id="GO:0009113">
    <property type="term" value="P:purine nucleobase biosynthetic process"/>
    <property type="evidence" value="ECO:0007669"/>
    <property type="project" value="InterPro"/>
</dbReference>
<dbReference type="InterPro" id="IPR020561">
    <property type="entry name" value="PRibGlycinamid_synth_ATP-grasp"/>
</dbReference>
<evidence type="ECO:0000256" key="6">
    <source>
        <dbReference type="ARBA" id="ARBA00022741"/>
    </source>
</evidence>
<dbReference type="Pfam" id="PF02844">
    <property type="entry name" value="GARS_N"/>
    <property type="match status" value="1"/>
</dbReference>
<evidence type="ECO:0000256" key="9">
    <source>
        <dbReference type="ARBA" id="ARBA00038345"/>
    </source>
</evidence>
<evidence type="ECO:0000256" key="4">
    <source>
        <dbReference type="ARBA" id="ARBA00013255"/>
    </source>
</evidence>
<dbReference type="GO" id="GO:0006189">
    <property type="term" value="P:'de novo' IMP biosynthetic process"/>
    <property type="evidence" value="ECO:0007669"/>
    <property type="project" value="UniProtKB-UniRule"/>
</dbReference>
<dbReference type="PANTHER" id="PTHR43472">
    <property type="entry name" value="PHOSPHORIBOSYLAMINE--GLYCINE LIGASE"/>
    <property type="match status" value="1"/>
</dbReference>
<dbReference type="SMART" id="SM01210">
    <property type="entry name" value="GARS_C"/>
    <property type="match status" value="1"/>
</dbReference>
<proteinExistence type="inferred from homology"/>
<evidence type="ECO:0000259" key="14">
    <source>
        <dbReference type="PROSITE" id="PS50975"/>
    </source>
</evidence>
<dbReference type="FunCoup" id="Q2LR97">
    <property type="interactions" value="348"/>
</dbReference>
<dbReference type="GO" id="GO:0004637">
    <property type="term" value="F:phosphoribosylamine-glycine ligase activity"/>
    <property type="evidence" value="ECO:0007669"/>
    <property type="project" value="UniProtKB-UniRule"/>
</dbReference>
<dbReference type="eggNOG" id="COG0151">
    <property type="taxonomic scope" value="Bacteria"/>
</dbReference>
<dbReference type="InterPro" id="IPR037123">
    <property type="entry name" value="PRibGlycinamide_synth_C_sf"/>
</dbReference>
<comment type="cofactor">
    <cofactor evidence="1">
        <name>Mn(2+)</name>
        <dbReference type="ChEBI" id="CHEBI:29035"/>
    </cofactor>
</comment>
<dbReference type="Pfam" id="PF01071">
    <property type="entry name" value="GARS_A"/>
    <property type="match status" value="1"/>
</dbReference>
<dbReference type="Gene3D" id="3.30.470.20">
    <property type="entry name" value="ATP-grasp fold, B domain"/>
    <property type="match status" value="1"/>
</dbReference>
<dbReference type="PROSITE" id="PS50975">
    <property type="entry name" value="ATP_GRASP"/>
    <property type="match status" value="1"/>
</dbReference>